<keyword evidence="1" id="KW-0862">Zinc</keyword>
<feature type="domain" description="RING-type" evidence="3">
    <location>
        <begin position="310"/>
        <end position="375"/>
    </location>
</feature>
<dbReference type="Proteomes" id="UP000694044">
    <property type="component" value="Unassembled WGS sequence"/>
</dbReference>
<organism evidence="4 5">
    <name type="scientific">Phytophthora pseudosyringae</name>
    <dbReference type="NCBI Taxonomy" id="221518"/>
    <lineage>
        <taxon>Eukaryota</taxon>
        <taxon>Sar</taxon>
        <taxon>Stramenopiles</taxon>
        <taxon>Oomycota</taxon>
        <taxon>Peronosporomycetes</taxon>
        <taxon>Peronosporales</taxon>
        <taxon>Peronosporaceae</taxon>
        <taxon>Phytophthora</taxon>
    </lineage>
</organism>
<proteinExistence type="predicted"/>
<sequence>MQFTQRSCRACAGPGRLTSFPLDGRDYAVTLVSRSPSYRQAIGHARSIHHSPIGQLASERVDGHQSTATNTTTRMLTAHHQMYHQHRHSSTVSSNSAAVSGASRKRTAPTPLSPFAALLEQLSLRVSAVRLSKRDVRYELHVEHAASQTRWRKARSFDEYKTFQTQLLAALRQGHFCQAECPWLYTFIKSYFPGSATLFGLGGHSDCAVEKRRDALEHVLASLQKFVVNRQNAAACSIVAGSVTQLVADFVLGDVSDKRHPLNGLSGCSNNSFSLGSLRDSVCSSLSVTSDEGDELADEAEEAEDGAGVCTLCSSSLDGEAFGASTSSADSFHSSSSSRRSSVLSYTTTLSCGHQFHDECIVPKLNEEMRCPTCNAEVDAF</sequence>
<dbReference type="OrthoDB" id="8062037at2759"/>
<evidence type="ECO:0000259" key="3">
    <source>
        <dbReference type="PROSITE" id="PS50089"/>
    </source>
</evidence>
<dbReference type="EMBL" id="JAGDFM010000091">
    <property type="protein sequence ID" value="KAG7386875.1"/>
    <property type="molecule type" value="Genomic_DNA"/>
</dbReference>
<protein>
    <recommendedName>
        <fullName evidence="3">RING-type domain-containing protein</fullName>
    </recommendedName>
</protein>
<evidence type="ECO:0000313" key="4">
    <source>
        <dbReference type="EMBL" id="KAG7386875.1"/>
    </source>
</evidence>
<dbReference type="Pfam" id="PF13923">
    <property type="entry name" value="zf-C3HC4_2"/>
    <property type="match status" value="1"/>
</dbReference>
<dbReference type="GO" id="GO:0008270">
    <property type="term" value="F:zinc ion binding"/>
    <property type="evidence" value="ECO:0007669"/>
    <property type="project" value="UniProtKB-KW"/>
</dbReference>
<comment type="caution">
    <text evidence="4">The sequence shown here is derived from an EMBL/GenBank/DDBJ whole genome shotgun (WGS) entry which is preliminary data.</text>
</comment>
<gene>
    <name evidence="4" type="ORF">PHYPSEUDO_015185</name>
</gene>
<evidence type="ECO:0000256" key="1">
    <source>
        <dbReference type="PROSITE-ProRule" id="PRU00175"/>
    </source>
</evidence>
<evidence type="ECO:0000256" key="2">
    <source>
        <dbReference type="SAM" id="MobiDB-lite"/>
    </source>
</evidence>
<feature type="compositionally biased region" description="Low complexity" evidence="2">
    <location>
        <begin position="90"/>
        <end position="102"/>
    </location>
</feature>
<feature type="region of interest" description="Disordered" evidence="2">
    <location>
        <begin position="86"/>
        <end position="107"/>
    </location>
</feature>
<dbReference type="SMART" id="SM00184">
    <property type="entry name" value="RING"/>
    <property type="match status" value="1"/>
</dbReference>
<name>A0A8T1W084_9STRA</name>
<dbReference type="AlphaFoldDB" id="A0A8T1W084"/>
<keyword evidence="5" id="KW-1185">Reference proteome</keyword>
<dbReference type="PROSITE" id="PS50089">
    <property type="entry name" value="ZF_RING_2"/>
    <property type="match status" value="1"/>
</dbReference>
<evidence type="ECO:0000313" key="5">
    <source>
        <dbReference type="Proteomes" id="UP000694044"/>
    </source>
</evidence>
<accession>A0A8T1W084</accession>
<keyword evidence="1" id="KW-0479">Metal-binding</keyword>
<dbReference type="InterPro" id="IPR001841">
    <property type="entry name" value="Znf_RING"/>
</dbReference>
<keyword evidence="1" id="KW-0863">Zinc-finger</keyword>
<reference evidence="4" key="1">
    <citation type="submission" date="2021-02" db="EMBL/GenBank/DDBJ databases">
        <authorList>
            <person name="Palmer J.M."/>
        </authorList>
    </citation>
    <scope>NUCLEOTIDE SEQUENCE</scope>
    <source>
        <strain evidence="4">SCRP734</strain>
    </source>
</reference>